<evidence type="ECO:0000313" key="1">
    <source>
        <dbReference type="EMBL" id="KAA9340145.1"/>
    </source>
</evidence>
<accession>A0A5N1J0B6</accession>
<keyword evidence="2" id="KW-1185">Reference proteome</keyword>
<comment type="caution">
    <text evidence="1">The sequence shown here is derived from an EMBL/GenBank/DDBJ whole genome shotgun (WGS) entry which is preliminary data.</text>
</comment>
<organism evidence="1 2">
    <name type="scientific">Adhaeribacter soli</name>
    <dbReference type="NCBI Taxonomy" id="2607655"/>
    <lineage>
        <taxon>Bacteria</taxon>
        <taxon>Pseudomonadati</taxon>
        <taxon>Bacteroidota</taxon>
        <taxon>Cytophagia</taxon>
        <taxon>Cytophagales</taxon>
        <taxon>Hymenobacteraceae</taxon>
        <taxon>Adhaeribacter</taxon>
    </lineage>
</organism>
<evidence type="ECO:0000313" key="2">
    <source>
        <dbReference type="Proteomes" id="UP000326570"/>
    </source>
</evidence>
<proteinExistence type="predicted"/>
<dbReference type="AlphaFoldDB" id="A0A5N1J0B6"/>
<dbReference type="Proteomes" id="UP000326570">
    <property type="component" value="Unassembled WGS sequence"/>
</dbReference>
<gene>
    <name evidence="1" type="ORF">F0P94_07290</name>
</gene>
<protein>
    <submittedName>
        <fullName evidence="1">Uncharacterized protein</fullName>
    </submittedName>
</protein>
<dbReference type="RefSeq" id="WP_150903217.1">
    <property type="nucleotide sequence ID" value="NZ_VTWT01000003.1"/>
</dbReference>
<name>A0A5N1J0B6_9BACT</name>
<sequence>MNTKLINYWKEDYPEIKKELLRISKMAFQMGGNTANWVLPSYLDRTAIAKTEETFRESLEGHLKTQTDLRLSLNNPFSLLNEDLSYSLLAEKFAIAYLSTSSPEEVLQWLEKVDKYELRVIDLAVGVSHFLVTNELVRILNLGFHGWLIEQGKIEPDSEPIDLPNDDIHDLDSANSDDSTSVAIFEPAGKSKTFKPKVKSARVAAMEKLHGFPWMNEPSERTKRSIHNYLLENKMIEPSIPVSEIGALFTEEGPSAPIRFLKCPGKLVMFFRLLTRDVLKSATEIPNLEDFSTKAIRSSSYWLYPRLIGTFRDKNGERFTTIQLSKSAGQYKVDELDTLDWFIKMEESLQAAS</sequence>
<dbReference type="EMBL" id="VTWT01000003">
    <property type="protein sequence ID" value="KAA9340145.1"/>
    <property type="molecule type" value="Genomic_DNA"/>
</dbReference>
<reference evidence="1 2" key="1">
    <citation type="submission" date="2019-09" db="EMBL/GenBank/DDBJ databases">
        <title>Genome sequence of Adhaeribacter sp. M2.</title>
        <authorList>
            <person name="Srinivasan S."/>
        </authorList>
    </citation>
    <scope>NUCLEOTIDE SEQUENCE [LARGE SCALE GENOMIC DNA]</scope>
    <source>
        <strain evidence="1 2">M2</strain>
    </source>
</reference>